<comment type="pathway">
    <text evidence="8">Quinol/quinone metabolism; menaquinone biosynthesis; menaquinol from 1,4-dihydroxy-2-naphthoate: step 1/2.</text>
</comment>
<dbReference type="PIRSF" id="PIRSF005355">
    <property type="entry name" value="UBIAD1"/>
    <property type="match status" value="1"/>
</dbReference>
<dbReference type="InterPro" id="IPR026046">
    <property type="entry name" value="UBIAD1"/>
</dbReference>
<feature type="transmembrane region" description="Helical" evidence="8">
    <location>
        <begin position="186"/>
        <end position="209"/>
    </location>
</feature>
<feature type="compositionally biased region" description="Polar residues" evidence="10">
    <location>
        <begin position="1"/>
        <end position="15"/>
    </location>
</feature>
<comment type="caution">
    <text evidence="11">The sequence shown here is derived from an EMBL/GenBank/DDBJ whole genome shotgun (WGS) entry which is preliminary data.</text>
</comment>
<dbReference type="EMBL" id="JBHSMG010000002">
    <property type="protein sequence ID" value="MFC5502577.1"/>
    <property type="molecule type" value="Genomic_DNA"/>
</dbReference>
<evidence type="ECO:0000256" key="9">
    <source>
        <dbReference type="NCBIfam" id="TIGR00751"/>
    </source>
</evidence>
<dbReference type="PANTHER" id="PTHR13929">
    <property type="entry name" value="1,4-DIHYDROXY-2-NAPHTHOATE OCTAPRENYLTRANSFERASE"/>
    <property type="match status" value="1"/>
</dbReference>
<proteinExistence type="inferred from homology"/>
<keyword evidence="4 8" id="KW-0808">Transferase</keyword>
<keyword evidence="5 8" id="KW-0812">Transmembrane</keyword>
<evidence type="ECO:0000313" key="12">
    <source>
        <dbReference type="Proteomes" id="UP001596039"/>
    </source>
</evidence>
<keyword evidence="3 8" id="KW-1003">Cell membrane</keyword>
<dbReference type="EC" id="2.5.1.74" evidence="8 9"/>
<organism evidence="11 12">
    <name type="scientific">Lysinimonas soli</name>
    <dbReference type="NCBI Taxonomy" id="1074233"/>
    <lineage>
        <taxon>Bacteria</taxon>
        <taxon>Bacillati</taxon>
        <taxon>Actinomycetota</taxon>
        <taxon>Actinomycetes</taxon>
        <taxon>Micrococcales</taxon>
        <taxon>Microbacteriaceae</taxon>
        <taxon>Lysinimonas</taxon>
    </lineage>
</organism>
<name>A0ABW0NTL3_9MICO</name>
<keyword evidence="7 8" id="KW-0472">Membrane</keyword>
<dbReference type="Proteomes" id="UP001596039">
    <property type="component" value="Unassembled WGS sequence"/>
</dbReference>
<dbReference type="NCBIfam" id="TIGR00751">
    <property type="entry name" value="menA"/>
    <property type="match status" value="1"/>
</dbReference>
<feature type="transmembrane region" description="Helical" evidence="8">
    <location>
        <begin position="87"/>
        <end position="107"/>
    </location>
</feature>
<comment type="similarity">
    <text evidence="8">Belongs to the MenA family. Type 1 subfamily.</text>
</comment>
<dbReference type="CDD" id="cd13962">
    <property type="entry name" value="PT_UbiA_UBIAD1"/>
    <property type="match status" value="1"/>
</dbReference>
<comment type="catalytic activity">
    <reaction evidence="8">
        <text>an all-trans-polyprenyl diphosphate + 1,4-dihydroxy-2-naphthoate + H(+) = a 2-demethylmenaquinol + CO2 + diphosphate</text>
        <dbReference type="Rhea" id="RHEA:26478"/>
        <dbReference type="Rhea" id="RHEA-COMP:9563"/>
        <dbReference type="Rhea" id="RHEA-COMP:9564"/>
        <dbReference type="ChEBI" id="CHEBI:11173"/>
        <dbReference type="ChEBI" id="CHEBI:15378"/>
        <dbReference type="ChEBI" id="CHEBI:16526"/>
        <dbReference type="ChEBI" id="CHEBI:33019"/>
        <dbReference type="ChEBI" id="CHEBI:55437"/>
        <dbReference type="ChEBI" id="CHEBI:58914"/>
        <dbReference type="EC" id="2.5.1.74"/>
    </reaction>
</comment>
<gene>
    <name evidence="8" type="primary">menA</name>
    <name evidence="11" type="ORF">ACFPJ4_10030</name>
</gene>
<feature type="transmembrane region" description="Helical" evidence="8">
    <location>
        <begin position="163"/>
        <end position="179"/>
    </location>
</feature>
<evidence type="ECO:0000256" key="7">
    <source>
        <dbReference type="ARBA" id="ARBA00023136"/>
    </source>
</evidence>
<dbReference type="Pfam" id="PF01040">
    <property type="entry name" value="UbiA"/>
    <property type="match status" value="1"/>
</dbReference>
<feature type="region of interest" description="Disordered" evidence="10">
    <location>
        <begin position="1"/>
        <end position="46"/>
    </location>
</feature>
<dbReference type="InterPro" id="IPR004657">
    <property type="entry name" value="MenA"/>
</dbReference>
<dbReference type="PANTHER" id="PTHR13929:SF0">
    <property type="entry name" value="UBIA PRENYLTRANSFERASE DOMAIN-CONTAINING PROTEIN 1"/>
    <property type="match status" value="1"/>
</dbReference>
<evidence type="ECO:0000256" key="4">
    <source>
        <dbReference type="ARBA" id="ARBA00022679"/>
    </source>
</evidence>
<dbReference type="InterPro" id="IPR000537">
    <property type="entry name" value="UbiA_prenyltransferase"/>
</dbReference>
<dbReference type="Gene3D" id="1.10.357.140">
    <property type="entry name" value="UbiA prenyltransferase"/>
    <property type="match status" value="1"/>
</dbReference>
<dbReference type="HAMAP" id="MF_01937">
    <property type="entry name" value="MenA_1"/>
    <property type="match status" value="1"/>
</dbReference>
<evidence type="ECO:0000256" key="1">
    <source>
        <dbReference type="ARBA" id="ARBA00004141"/>
    </source>
</evidence>
<accession>A0ABW0NTL3</accession>
<keyword evidence="6 8" id="KW-1133">Transmembrane helix</keyword>
<feature type="transmembrane region" description="Helical" evidence="8">
    <location>
        <begin position="138"/>
        <end position="157"/>
    </location>
</feature>
<evidence type="ECO:0000256" key="8">
    <source>
        <dbReference type="HAMAP-Rule" id="MF_01937"/>
    </source>
</evidence>
<sequence length="338" mass="35663">MAKQQSKNSRTSNGNRRPGGAPAKPTSGRNRGRSGHPGGRVTSEARPATLGTWIAGSRPPTLLIAVAAVALGTGAAAVELAHPWEHWVRAVLALIVAIALQIAVNFANDYSDGIRGVDKNRVGPPRLVGSGRAAPRTVLTVAIVFFGIAAVAGGILVWRSGEWWLLAVGAVCFAAAWFYTGGKHPYGYYALGEVAVFVFFGIVPVAGTVYTQTGTVNLEGWLGGVAIGAFAAAVLVVNNLRDRERDALSRKRTLAVLLGDRGTRALYVVLMLVPLGLLVFFSVFYLNAPYVFFDAIIVLPAMAIVLFAKTGREFVTALQLTLLATFVYGVGLAAALAF</sequence>
<reference evidence="12" key="1">
    <citation type="journal article" date="2019" name="Int. J. Syst. Evol. Microbiol.">
        <title>The Global Catalogue of Microorganisms (GCM) 10K type strain sequencing project: providing services to taxonomists for standard genome sequencing and annotation.</title>
        <authorList>
            <consortium name="The Broad Institute Genomics Platform"/>
            <consortium name="The Broad Institute Genome Sequencing Center for Infectious Disease"/>
            <person name="Wu L."/>
            <person name="Ma J."/>
        </authorList>
    </citation>
    <scope>NUCLEOTIDE SEQUENCE [LARGE SCALE GENOMIC DNA]</scope>
    <source>
        <strain evidence="12">CGMCC 4.6997</strain>
    </source>
</reference>
<evidence type="ECO:0000256" key="3">
    <source>
        <dbReference type="ARBA" id="ARBA00022475"/>
    </source>
</evidence>
<evidence type="ECO:0000256" key="6">
    <source>
        <dbReference type="ARBA" id="ARBA00022989"/>
    </source>
</evidence>
<evidence type="ECO:0000256" key="5">
    <source>
        <dbReference type="ARBA" id="ARBA00022692"/>
    </source>
</evidence>
<feature type="transmembrane region" description="Helical" evidence="8">
    <location>
        <begin position="320"/>
        <end position="337"/>
    </location>
</feature>
<evidence type="ECO:0000313" key="11">
    <source>
        <dbReference type="EMBL" id="MFC5502577.1"/>
    </source>
</evidence>
<evidence type="ECO:0000256" key="2">
    <source>
        <dbReference type="ARBA" id="ARBA00022428"/>
    </source>
</evidence>
<feature type="transmembrane region" description="Helical" evidence="8">
    <location>
        <begin position="62"/>
        <end position="81"/>
    </location>
</feature>
<keyword evidence="12" id="KW-1185">Reference proteome</keyword>
<dbReference type="InterPro" id="IPR044878">
    <property type="entry name" value="UbiA_sf"/>
</dbReference>
<dbReference type="RefSeq" id="WP_386740268.1">
    <property type="nucleotide sequence ID" value="NZ_JBHSMG010000002.1"/>
</dbReference>
<feature type="transmembrane region" description="Helical" evidence="8">
    <location>
        <begin position="290"/>
        <end position="308"/>
    </location>
</feature>
<comment type="subcellular location">
    <subcellularLocation>
        <location evidence="8">Cell membrane</location>
        <topology evidence="8">Multi-pass membrane protein</topology>
    </subcellularLocation>
    <subcellularLocation>
        <location evidence="1">Membrane</location>
        <topology evidence="1">Multi-pass membrane protein</topology>
    </subcellularLocation>
</comment>
<protein>
    <recommendedName>
        <fullName evidence="8 9">1,4-dihydroxy-2-naphthoate octaprenyltransferase</fullName>
        <shortName evidence="8">DHNA-octaprenyltransferase</shortName>
        <ecNumber evidence="8 9">2.5.1.74</ecNumber>
    </recommendedName>
</protein>
<keyword evidence="2 8" id="KW-0474">Menaquinone biosynthesis</keyword>
<comment type="function">
    <text evidence="8">Conversion of 1,4-dihydroxy-2-naphthoate (DHNA) to demethylmenaquinone (DMK).</text>
</comment>
<dbReference type="GO" id="GO:0046428">
    <property type="term" value="F:1,4-dihydroxy-2-naphthoate polyprenyltransferase activity"/>
    <property type="evidence" value="ECO:0007669"/>
    <property type="project" value="UniProtKB-EC"/>
</dbReference>
<dbReference type="NCBIfam" id="NF004751">
    <property type="entry name" value="PRK06080.1-3"/>
    <property type="match status" value="1"/>
</dbReference>
<feature type="transmembrane region" description="Helical" evidence="8">
    <location>
        <begin position="262"/>
        <end position="284"/>
    </location>
</feature>
<evidence type="ECO:0000256" key="10">
    <source>
        <dbReference type="SAM" id="MobiDB-lite"/>
    </source>
</evidence>
<feature type="transmembrane region" description="Helical" evidence="8">
    <location>
        <begin position="221"/>
        <end position="241"/>
    </location>
</feature>